<organism evidence="6">
    <name type="scientific">Gaeumannomyces tritici (strain R3-111a-1)</name>
    <name type="common">Wheat and barley take-all root rot fungus</name>
    <name type="synonym">Gaeumannomyces graminis var. tritici</name>
    <dbReference type="NCBI Taxonomy" id="644352"/>
    <lineage>
        <taxon>Eukaryota</taxon>
        <taxon>Fungi</taxon>
        <taxon>Dikarya</taxon>
        <taxon>Ascomycota</taxon>
        <taxon>Pezizomycotina</taxon>
        <taxon>Sordariomycetes</taxon>
        <taxon>Sordariomycetidae</taxon>
        <taxon>Magnaporthales</taxon>
        <taxon>Magnaporthaceae</taxon>
        <taxon>Gaeumannomyces</taxon>
    </lineage>
</organism>
<dbReference type="EMBL" id="GL385404">
    <property type="protein sequence ID" value="EJT69415.1"/>
    <property type="molecule type" value="Genomic_DNA"/>
</dbReference>
<dbReference type="EnsemblFungi" id="EJT69415">
    <property type="protein sequence ID" value="EJT69415"/>
    <property type="gene ID" value="GGTG_13034"/>
</dbReference>
<evidence type="ECO:0000256" key="1">
    <source>
        <dbReference type="ARBA" id="ARBA00022737"/>
    </source>
</evidence>
<dbReference type="InterPro" id="IPR002110">
    <property type="entry name" value="Ankyrin_rpt"/>
</dbReference>
<dbReference type="PROSITE" id="PS50088">
    <property type="entry name" value="ANK_REPEAT"/>
    <property type="match status" value="3"/>
</dbReference>
<evidence type="ECO:0000256" key="4">
    <source>
        <dbReference type="SAM" id="MobiDB-lite"/>
    </source>
</evidence>
<reference evidence="6" key="3">
    <citation type="submission" date="2010-09" db="EMBL/GenBank/DDBJ databases">
        <title>Annotation of Gaeumannomyces graminis var. tritici R3-111a-1.</title>
        <authorList>
            <consortium name="The Broad Institute Genome Sequencing Platform"/>
            <person name="Ma L.-J."/>
            <person name="Dead R."/>
            <person name="Young S.K."/>
            <person name="Zeng Q."/>
            <person name="Gargeya S."/>
            <person name="Fitzgerald M."/>
            <person name="Haas B."/>
            <person name="Abouelleil A."/>
            <person name="Alvarado L."/>
            <person name="Arachchi H.M."/>
            <person name="Berlin A."/>
            <person name="Brown A."/>
            <person name="Chapman S.B."/>
            <person name="Chen Z."/>
            <person name="Dunbar C."/>
            <person name="Freedman E."/>
            <person name="Gearin G."/>
            <person name="Gellesch M."/>
            <person name="Goldberg J."/>
            <person name="Griggs A."/>
            <person name="Gujja S."/>
            <person name="Heiman D."/>
            <person name="Howarth C."/>
            <person name="Larson L."/>
            <person name="Lui A."/>
            <person name="MacDonald P.J.P."/>
            <person name="Mehta T."/>
            <person name="Montmayeur A."/>
            <person name="Murphy C."/>
            <person name="Neiman D."/>
            <person name="Pearson M."/>
            <person name="Priest M."/>
            <person name="Roberts A."/>
            <person name="Saif S."/>
            <person name="Shea T."/>
            <person name="Shenoy N."/>
            <person name="Sisk P."/>
            <person name="Stolte C."/>
            <person name="Sykes S."/>
            <person name="Yandava C."/>
            <person name="Wortman J."/>
            <person name="Nusbaum C."/>
            <person name="Birren B."/>
        </authorList>
    </citation>
    <scope>NUCLEOTIDE SEQUENCE</scope>
    <source>
        <strain evidence="6">R3-111a-1</strain>
    </source>
</reference>
<dbReference type="SMART" id="SM00248">
    <property type="entry name" value="ANK"/>
    <property type="match status" value="10"/>
</dbReference>
<dbReference type="Pfam" id="PF14420">
    <property type="entry name" value="Clr5"/>
    <property type="match status" value="1"/>
</dbReference>
<evidence type="ECO:0000256" key="3">
    <source>
        <dbReference type="PROSITE-ProRule" id="PRU00023"/>
    </source>
</evidence>
<dbReference type="InterPro" id="IPR036770">
    <property type="entry name" value="Ankyrin_rpt-contain_sf"/>
</dbReference>
<reference evidence="7" key="4">
    <citation type="journal article" date="2015" name="G3 (Bethesda)">
        <title>Genome sequences of three phytopathogenic species of the Magnaporthaceae family of fungi.</title>
        <authorList>
            <person name="Okagaki L.H."/>
            <person name="Nunes C.C."/>
            <person name="Sailsbery J."/>
            <person name="Clay B."/>
            <person name="Brown D."/>
            <person name="John T."/>
            <person name="Oh Y."/>
            <person name="Young N."/>
            <person name="Fitzgerald M."/>
            <person name="Haas B.J."/>
            <person name="Zeng Q."/>
            <person name="Young S."/>
            <person name="Adiconis X."/>
            <person name="Fan L."/>
            <person name="Levin J.Z."/>
            <person name="Mitchell T.K."/>
            <person name="Okubara P.A."/>
            <person name="Farman M.L."/>
            <person name="Kohn L.M."/>
            <person name="Birren B."/>
            <person name="Ma L.-J."/>
            <person name="Dean R.A."/>
        </authorList>
    </citation>
    <scope>NUCLEOTIDE SEQUENCE</scope>
    <source>
        <strain evidence="7">R3-111a-1</strain>
    </source>
</reference>
<dbReference type="Gene3D" id="1.25.40.20">
    <property type="entry name" value="Ankyrin repeat-containing domain"/>
    <property type="match status" value="2"/>
</dbReference>
<keyword evidence="8" id="KW-1185">Reference proteome</keyword>
<dbReference type="AlphaFoldDB" id="J3PHQ3"/>
<feature type="region of interest" description="Disordered" evidence="4">
    <location>
        <begin position="178"/>
        <end position="205"/>
    </location>
</feature>
<feature type="repeat" description="ANK" evidence="3">
    <location>
        <begin position="1006"/>
        <end position="1038"/>
    </location>
</feature>
<feature type="domain" description="Clr5" evidence="5">
    <location>
        <begin position="10"/>
        <end position="60"/>
    </location>
</feature>
<evidence type="ECO:0000313" key="7">
    <source>
        <dbReference type="EnsemblFungi" id="EJT69415"/>
    </source>
</evidence>
<keyword evidence="1" id="KW-0677">Repeat</keyword>
<dbReference type="OrthoDB" id="539213at2759"/>
<accession>J3PHQ3</accession>
<dbReference type="Proteomes" id="UP000006039">
    <property type="component" value="Unassembled WGS sequence"/>
</dbReference>
<dbReference type="GO" id="GO:0005737">
    <property type="term" value="C:cytoplasm"/>
    <property type="evidence" value="ECO:0007669"/>
    <property type="project" value="TreeGrafter"/>
</dbReference>
<dbReference type="PANTHER" id="PTHR24198:SF165">
    <property type="entry name" value="ANKYRIN REPEAT-CONTAINING PROTEIN-RELATED"/>
    <property type="match status" value="1"/>
</dbReference>
<reference evidence="6" key="2">
    <citation type="submission" date="2010-07" db="EMBL/GenBank/DDBJ databases">
        <authorList>
            <consortium name="The Broad Institute Genome Sequencing Platform"/>
            <consortium name="Broad Institute Genome Sequencing Center for Infectious Disease"/>
            <person name="Ma L.-J."/>
            <person name="Dead R."/>
            <person name="Young S."/>
            <person name="Zeng Q."/>
            <person name="Koehrsen M."/>
            <person name="Alvarado L."/>
            <person name="Berlin A."/>
            <person name="Chapman S.B."/>
            <person name="Chen Z."/>
            <person name="Freedman E."/>
            <person name="Gellesch M."/>
            <person name="Goldberg J."/>
            <person name="Griggs A."/>
            <person name="Gujja S."/>
            <person name="Heilman E.R."/>
            <person name="Heiman D."/>
            <person name="Hepburn T."/>
            <person name="Howarth C."/>
            <person name="Jen D."/>
            <person name="Larson L."/>
            <person name="Mehta T."/>
            <person name="Neiman D."/>
            <person name="Pearson M."/>
            <person name="Roberts A."/>
            <person name="Saif S."/>
            <person name="Shea T."/>
            <person name="Shenoy N."/>
            <person name="Sisk P."/>
            <person name="Stolte C."/>
            <person name="Sykes S."/>
            <person name="Walk T."/>
            <person name="White J."/>
            <person name="Yandava C."/>
            <person name="Haas B."/>
            <person name="Nusbaum C."/>
            <person name="Birren B."/>
        </authorList>
    </citation>
    <scope>NUCLEOTIDE SEQUENCE</scope>
    <source>
        <strain evidence="6">R3-111a-1</strain>
    </source>
</reference>
<sequence length="1193" mass="131268">MSSQKESSSKQAWRNNRTRILALAESHTVKDVEKIMWDEHRFKANQNQYEYHLRIWGFQKNVDTKQWRKILEVYDDLVVQHGEVRVLVRGEALSSTALQKRRRMYASQQRGSSTNAAAPVSIPQIVSFQARGSDGQWTSVAESGPSQEAGAHAGLAPQPGPIPPRTSLAVYRLAASDDNLDPSQQPSEIPLSQAPGEDAVTTTDQSHTIYANDGSLVELGQLSHTPHAGPSTSASAALELLESPGTCASSPRTPWLRRERRNIIVRREHERLRSPCPQSAHEFLATLLEGVFSSIENGLRRSQIFQTFNLGGVSPTGLHRGCLTFAPDALLQPLQTLLPETRLGYIDGDYSLNVRLFRRLVFALANADIGPNSADEEQIVHAIGRSAGGAALFSQLLANTRGGYGLAIAESLLKSAIRAKNADAVRMITTMSAVDITKIRFEGGYNALQLAIFSSDPALLIAVLSSGYDYDAISRTHIPYWGKFSNSEEMASVIMRLMPKSSSMWSREMAQLFRNNPHLAYRVIMRMSPDRAVQWVRSATPDRYNDPPLNPFFLDLGEAQVADLVSHLMQGYSTQTTRGRYQDVIPVRSIYISAKRGHTKVLQRLLPWAPLCLLLGASIRSGDRGLAASILSQQSEMEDLSPGSNGCGPWCGNCYHPLAEAILSRNDELIRLIEEARPSRTLRNPKHVLEVLHAAAAVGHEKYFRKLIHREPPPSTEDLYRMLMKAIEGGHGNMNICLRLLELGAATHGLTVMDRDKPGALSAALRSQNRQMVDAILEHGCHIGQFTSLQSDAALWKSLIERGDFDLIIKLKSAFPPLMLDPSVFAASAGPLPFWQGGPPDMSGEEVVQFLADNGLVDKHWLRIALKTAIRHKKEKFAHLAIALGADPVDDSVLATATHWFPQFLPELLEQVPKAVLEYRAKFQKWCAQPAINEAIYQGPPGLPALKCLLDSGIASIHNKQDISNYFGHAITKSKEAGKVDLTTVLFFLDLGCSPDSSVYMTHSSEPITALALAIRERNVALVELLVDRGATVNTALNTVILFTPLQEAAAAGSLDIVKLLLSKGADVNAAPASRAGGTALQMAAISGNCSVISELLEAGADIYMQPSRFEGRWPLEGAAEHGRISAIEFLWKWRRGCFDPRYCERAMELAEREGHMGCRQLIQELRGETMRDEAENWMAQESAGFGPEDFSP</sequence>
<gene>
    <name evidence="7" type="primary">20353492</name>
    <name evidence="6" type="ORF">GGTG_13034</name>
</gene>
<dbReference type="HOGENOM" id="CLU_268331_0_0_1"/>
<dbReference type="RefSeq" id="XP_009229200.1">
    <property type="nucleotide sequence ID" value="XM_009230936.1"/>
</dbReference>
<dbReference type="PANTHER" id="PTHR24198">
    <property type="entry name" value="ANKYRIN REPEAT AND PROTEIN KINASE DOMAIN-CONTAINING PROTEIN"/>
    <property type="match status" value="1"/>
</dbReference>
<evidence type="ECO:0000313" key="6">
    <source>
        <dbReference type="EMBL" id="EJT69415.1"/>
    </source>
</evidence>
<feature type="repeat" description="ANK" evidence="3">
    <location>
        <begin position="1044"/>
        <end position="1073"/>
    </location>
</feature>
<reference evidence="8" key="1">
    <citation type="submission" date="2010-07" db="EMBL/GenBank/DDBJ databases">
        <title>The genome sequence of Gaeumannomyces graminis var. tritici strain R3-111a-1.</title>
        <authorList>
            <consortium name="The Broad Institute Genome Sequencing Platform"/>
            <person name="Ma L.-J."/>
            <person name="Dead R."/>
            <person name="Young S."/>
            <person name="Zeng Q."/>
            <person name="Koehrsen M."/>
            <person name="Alvarado L."/>
            <person name="Berlin A."/>
            <person name="Chapman S.B."/>
            <person name="Chen Z."/>
            <person name="Freedman E."/>
            <person name="Gellesch M."/>
            <person name="Goldberg J."/>
            <person name="Griggs A."/>
            <person name="Gujja S."/>
            <person name="Heilman E.R."/>
            <person name="Heiman D."/>
            <person name="Hepburn T."/>
            <person name="Howarth C."/>
            <person name="Jen D."/>
            <person name="Larson L."/>
            <person name="Mehta T."/>
            <person name="Neiman D."/>
            <person name="Pearson M."/>
            <person name="Roberts A."/>
            <person name="Saif S."/>
            <person name="Shea T."/>
            <person name="Shenoy N."/>
            <person name="Sisk P."/>
            <person name="Stolte C."/>
            <person name="Sykes S."/>
            <person name="Walk T."/>
            <person name="White J."/>
            <person name="Yandava C."/>
            <person name="Haas B."/>
            <person name="Nusbaum C."/>
            <person name="Birren B."/>
        </authorList>
    </citation>
    <scope>NUCLEOTIDE SEQUENCE [LARGE SCALE GENOMIC DNA]</scope>
    <source>
        <strain evidence="8">R3-111a-1</strain>
    </source>
</reference>
<keyword evidence="2 3" id="KW-0040">ANK repeat</keyword>
<proteinExistence type="predicted"/>
<dbReference type="GeneID" id="20353492"/>
<feature type="compositionally biased region" description="Polar residues" evidence="4">
    <location>
        <begin position="136"/>
        <end position="146"/>
    </location>
</feature>
<reference evidence="7" key="5">
    <citation type="submission" date="2018-04" db="UniProtKB">
        <authorList>
            <consortium name="EnsemblFungi"/>
        </authorList>
    </citation>
    <scope>IDENTIFICATION</scope>
    <source>
        <strain evidence="7">R3-111a-1</strain>
    </source>
</reference>
<evidence type="ECO:0000259" key="5">
    <source>
        <dbReference type="Pfam" id="PF14420"/>
    </source>
</evidence>
<evidence type="ECO:0000256" key="2">
    <source>
        <dbReference type="ARBA" id="ARBA00023043"/>
    </source>
</evidence>
<protein>
    <recommendedName>
        <fullName evidence="5">Clr5 domain-containing protein</fullName>
    </recommendedName>
</protein>
<dbReference type="InterPro" id="IPR025676">
    <property type="entry name" value="Clr5_dom"/>
</dbReference>
<dbReference type="STRING" id="644352.J3PHQ3"/>
<dbReference type="Pfam" id="PF12796">
    <property type="entry name" value="Ank_2"/>
    <property type="match status" value="1"/>
</dbReference>
<feature type="repeat" description="ANK" evidence="3">
    <location>
        <begin position="1076"/>
        <end position="1108"/>
    </location>
</feature>
<feature type="region of interest" description="Disordered" evidence="4">
    <location>
        <begin position="136"/>
        <end position="166"/>
    </location>
</feature>
<dbReference type="PROSITE" id="PS50297">
    <property type="entry name" value="ANK_REP_REGION"/>
    <property type="match status" value="3"/>
</dbReference>
<name>J3PHQ3_GAET3</name>
<evidence type="ECO:0000313" key="8">
    <source>
        <dbReference type="Proteomes" id="UP000006039"/>
    </source>
</evidence>
<dbReference type="SUPFAM" id="SSF48403">
    <property type="entry name" value="Ankyrin repeat"/>
    <property type="match status" value="1"/>
</dbReference>
<dbReference type="eggNOG" id="KOG4369">
    <property type="taxonomic scope" value="Eukaryota"/>
</dbReference>
<dbReference type="VEuPathDB" id="FungiDB:GGTG_13034"/>